<sequence>MNTLEVWMDSNLLEGLQRVGTLHHEHGHIRFDYAREWFDHLCHFNIDPDLSLD</sequence>
<accession>A0A3B0XM72</accession>
<protein>
    <submittedName>
        <fullName evidence="1">Uncharacterized protein</fullName>
    </submittedName>
</protein>
<evidence type="ECO:0000313" key="1">
    <source>
        <dbReference type="EMBL" id="VAW62969.1"/>
    </source>
</evidence>
<gene>
    <name evidence="1" type="ORF">MNBD_GAMMA11-690</name>
</gene>
<proteinExistence type="predicted"/>
<reference evidence="1" key="1">
    <citation type="submission" date="2018-06" db="EMBL/GenBank/DDBJ databases">
        <authorList>
            <person name="Zhirakovskaya E."/>
        </authorList>
    </citation>
    <scope>NUCLEOTIDE SEQUENCE</scope>
</reference>
<feature type="non-terminal residue" evidence="1">
    <location>
        <position position="53"/>
    </location>
</feature>
<dbReference type="AlphaFoldDB" id="A0A3B0XM72"/>
<organism evidence="1">
    <name type="scientific">hydrothermal vent metagenome</name>
    <dbReference type="NCBI Taxonomy" id="652676"/>
    <lineage>
        <taxon>unclassified sequences</taxon>
        <taxon>metagenomes</taxon>
        <taxon>ecological metagenomes</taxon>
    </lineage>
</organism>
<dbReference type="EMBL" id="UOFG01000186">
    <property type="protein sequence ID" value="VAW62969.1"/>
    <property type="molecule type" value="Genomic_DNA"/>
</dbReference>
<name>A0A3B0XM72_9ZZZZ</name>